<keyword evidence="3" id="KW-1185">Reference proteome</keyword>
<feature type="compositionally biased region" description="Gly residues" evidence="1">
    <location>
        <begin position="115"/>
        <end position="129"/>
    </location>
</feature>
<evidence type="ECO:0000256" key="1">
    <source>
        <dbReference type="SAM" id="MobiDB-lite"/>
    </source>
</evidence>
<reference evidence="2" key="1">
    <citation type="submission" date="2023-10" db="EMBL/GenBank/DDBJ databases">
        <title>Genome assembly of Pristionchus species.</title>
        <authorList>
            <person name="Yoshida K."/>
            <person name="Sommer R.J."/>
        </authorList>
    </citation>
    <scope>NUCLEOTIDE SEQUENCE</scope>
    <source>
        <strain evidence="2">RS5133</strain>
    </source>
</reference>
<dbReference type="Proteomes" id="UP001432322">
    <property type="component" value="Unassembled WGS sequence"/>
</dbReference>
<feature type="compositionally biased region" description="Pro residues" evidence="1">
    <location>
        <begin position="77"/>
        <end position="91"/>
    </location>
</feature>
<protein>
    <submittedName>
        <fullName evidence="2">Uncharacterized protein</fullName>
    </submittedName>
</protein>
<proteinExistence type="predicted"/>
<feature type="region of interest" description="Disordered" evidence="1">
    <location>
        <begin position="53"/>
        <end position="275"/>
    </location>
</feature>
<name>A0AAV5VCQ7_9BILA</name>
<dbReference type="AlphaFoldDB" id="A0AAV5VCQ7"/>
<evidence type="ECO:0000313" key="2">
    <source>
        <dbReference type="EMBL" id="GMT15983.1"/>
    </source>
</evidence>
<dbReference type="EMBL" id="BTSY01000002">
    <property type="protein sequence ID" value="GMT15983.1"/>
    <property type="molecule type" value="Genomic_DNA"/>
</dbReference>
<organism evidence="2 3">
    <name type="scientific">Pristionchus fissidentatus</name>
    <dbReference type="NCBI Taxonomy" id="1538716"/>
    <lineage>
        <taxon>Eukaryota</taxon>
        <taxon>Metazoa</taxon>
        <taxon>Ecdysozoa</taxon>
        <taxon>Nematoda</taxon>
        <taxon>Chromadorea</taxon>
        <taxon>Rhabditida</taxon>
        <taxon>Rhabditina</taxon>
        <taxon>Diplogasteromorpha</taxon>
        <taxon>Diplogasteroidea</taxon>
        <taxon>Neodiplogasteridae</taxon>
        <taxon>Pristionchus</taxon>
    </lineage>
</organism>
<gene>
    <name evidence="2" type="ORF">PFISCL1PPCAC_7280</name>
</gene>
<sequence>AAAAAAAAAVAGVPDAAAHGLDMQDNTDNGGARDIGIFGAAPHPVAALPQLRTAPPAHGNLFGAQPANPLGQLPETRSPPPPRRIFSPPPDFVQLNQRDPPVAGAAGRPIVRPTFGGGGAGGGRGGGMVGRKPSPLDDNGMPHRLPLMADRQPLALQMQNRPPNGGEARGRGAPRPPSIFNRRTPPDYAPATIRRPQPKRNARNQNYLFDSSSEEDEHDDRQGVLRGRQREAGGDSDDDTFGFYEDDTQVTEVEGDKKGEVEEPEGEAAAAAAAA</sequence>
<evidence type="ECO:0000313" key="3">
    <source>
        <dbReference type="Proteomes" id="UP001432322"/>
    </source>
</evidence>
<accession>A0AAV5VCQ7</accession>
<feature type="non-terminal residue" evidence="2">
    <location>
        <position position="275"/>
    </location>
</feature>
<comment type="caution">
    <text evidence="2">The sequence shown here is derived from an EMBL/GenBank/DDBJ whole genome shotgun (WGS) entry which is preliminary data.</text>
</comment>
<feature type="compositionally biased region" description="Acidic residues" evidence="1">
    <location>
        <begin position="234"/>
        <end position="249"/>
    </location>
</feature>
<feature type="compositionally biased region" description="Basic and acidic residues" evidence="1">
    <location>
        <begin position="219"/>
        <end position="233"/>
    </location>
</feature>
<feature type="non-terminal residue" evidence="2">
    <location>
        <position position="1"/>
    </location>
</feature>